<dbReference type="Gene3D" id="3.30.70.270">
    <property type="match status" value="1"/>
</dbReference>
<dbReference type="GO" id="GO:0015074">
    <property type="term" value="P:DNA integration"/>
    <property type="evidence" value="ECO:0007669"/>
    <property type="project" value="InterPro"/>
</dbReference>
<feature type="domain" description="Integrase catalytic" evidence="2">
    <location>
        <begin position="1335"/>
        <end position="1527"/>
    </location>
</feature>
<dbReference type="Proteomes" id="UP000499080">
    <property type="component" value="Unassembled WGS sequence"/>
</dbReference>
<dbReference type="PANTHER" id="PTHR47331:SF1">
    <property type="entry name" value="GAG-LIKE PROTEIN"/>
    <property type="match status" value="1"/>
</dbReference>
<feature type="coiled-coil region" evidence="1">
    <location>
        <begin position="48"/>
        <end position="101"/>
    </location>
</feature>
<evidence type="ECO:0000313" key="5">
    <source>
        <dbReference type="EMBL" id="GBM38477.1"/>
    </source>
</evidence>
<dbReference type="Pfam" id="PF00665">
    <property type="entry name" value="rve"/>
    <property type="match status" value="1"/>
</dbReference>
<dbReference type="Pfam" id="PF18701">
    <property type="entry name" value="DUF5641"/>
    <property type="match status" value="1"/>
</dbReference>
<dbReference type="EMBL" id="BGPR01095437">
    <property type="protein sequence ID" value="GBM38460.1"/>
    <property type="molecule type" value="Genomic_DNA"/>
</dbReference>
<dbReference type="PROSITE" id="PS50994">
    <property type="entry name" value="INTEGRASE"/>
    <property type="match status" value="1"/>
</dbReference>
<evidence type="ECO:0000313" key="7">
    <source>
        <dbReference type="Proteomes" id="UP000499080"/>
    </source>
</evidence>
<dbReference type="GO" id="GO:0003676">
    <property type="term" value="F:nucleic acid binding"/>
    <property type="evidence" value="ECO:0007669"/>
    <property type="project" value="InterPro"/>
</dbReference>
<dbReference type="Gene3D" id="3.30.420.10">
    <property type="entry name" value="Ribonuclease H-like superfamily/Ribonuclease H"/>
    <property type="match status" value="1"/>
</dbReference>
<dbReference type="InterPro" id="IPR036397">
    <property type="entry name" value="RNaseH_sf"/>
</dbReference>
<dbReference type="SUPFAM" id="SSF56672">
    <property type="entry name" value="DNA/RNA polymerases"/>
    <property type="match status" value="1"/>
</dbReference>
<reference evidence="5 7" key="1">
    <citation type="journal article" date="2019" name="Sci. Rep.">
        <title>Orb-weaving spider Araneus ventricosus genome elucidates the spidroin gene catalogue.</title>
        <authorList>
            <person name="Kono N."/>
            <person name="Nakamura H."/>
            <person name="Ohtoshi R."/>
            <person name="Moran D.A.P."/>
            <person name="Shinohara A."/>
            <person name="Yoshida Y."/>
            <person name="Fujiwara M."/>
            <person name="Mori M."/>
            <person name="Tomita M."/>
            <person name="Arakawa K."/>
        </authorList>
    </citation>
    <scope>NUCLEOTIDE SEQUENCE [LARGE SCALE GENOMIC DNA]</scope>
</reference>
<comment type="caution">
    <text evidence="5">The sequence shown here is derived from an EMBL/GenBank/DDBJ whole genome shotgun (WGS) entry which is preliminary data.</text>
</comment>
<dbReference type="PANTHER" id="PTHR47331">
    <property type="entry name" value="PHD-TYPE DOMAIN-CONTAINING PROTEIN"/>
    <property type="match status" value="1"/>
</dbReference>
<dbReference type="GO" id="GO:0042575">
    <property type="term" value="C:DNA polymerase complex"/>
    <property type="evidence" value="ECO:0007669"/>
    <property type="project" value="UniProtKB-ARBA"/>
</dbReference>
<dbReference type="Gene3D" id="3.10.10.10">
    <property type="entry name" value="HIV Type 1 Reverse Transcriptase, subunit A, domain 1"/>
    <property type="match status" value="1"/>
</dbReference>
<dbReference type="OrthoDB" id="6436222at2759"/>
<protein>
    <recommendedName>
        <fullName evidence="2">Integrase catalytic domain-containing protein</fullName>
    </recommendedName>
</protein>
<dbReference type="GO" id="GO:0071897">
    <property type="term" value="P:DNA biosynthetic process"/>
    <property type="evidence" value="ECO:0007669"/>
    <property type="project" value="UniProtKB-ARBA"/>
</dbReference>
<gene>
    <name evidence="4" type="ORF">AVEN_142106_1</name>
    <name evidence="5" type="ORF">AVEN_169260_1</name>
    <name evidence="6" type="ORF">AVEN_183030_1</name>
    <name evidence="3" type="ORF">AVEN_86666_1</name>
</gene>
<evidence type="ECO:0000259" key="2">
    <source>
        <dbReference type="PROSITE" id="PS50994"/>
    </source>
</evidence>
<evidence type="ECO:0000313" key="3">
    <source>
        <dbReference type="EMBL" id="GBM38442.1"/>
    </source>
</evidence>
<proteinExistence type="predicted"/>
<dbReference type="SUPFAM" id="SSF53098">
    <property type="entry name" value="Ribonuclease H-like"/>
    <property type="match status" value="1"/>
</dbReference>
<keyword evidence="7" id="KW-1185">Reference proteome</keyword>
<dbReference type="InterPro" id="IPR001584">
    <property type="entry name" value="Integrase_cat-core"/>
</dbReference>
<evidence type="ECO:0000256" key="1">
    <source>
        <dbReference type="SAM" id="Coils"/>
    </source>
</evidence>
<dbReference type="InterPro" id="IPR040676">
    <property type="entry name" value="DUF5641"/>
</dbReference>
<sequence length="1646" mass="188321">MSKKSSEKDDCNAVSEKKLNREKGAIKGTLSRIETFTSEKTVSKDTNITELQVKLKKLEQLQTQLDKISEEYCEIETSEKFETIQQDIEQINERIEETEVGLKILLSSLKVNENTNTVLNDNGKAKIRLPEIPLPEFSGKIAEFANFKNQFTNLISNNDQLNDSQKLYYLRASLKGEAKLLESSSDNFQSLFKALSDRYENQRQLIDSHVLEIINYDKIHSESAKELRSLMDCVNKNIRALKVLKYEQNKLSDAMLINIILQKLDRESRKQFELSLKTAEIPTFDILMKFLEKRSSLLDSINRIPNLKMINRNTAVSNRAKTLVVNNKKGNIKACILCKNYHALFRCIVFQNMPIENRKNFVRNNKLCINCLRLHSGAYGCRVKLRGLLDNASTLCIIREDVARKLGIKLKSINQGINGVTQSVKYSANIEVSNHDYTFSRIVQCSVLPKITDAIPVSKLNISELNIPSSIELADSSFHTPGQIDILVGSELFFEILKPEQHRVQDGNVILQNTKFGYLVTGMVPQLQTQANCYFISEPNLDMTVKKFFELESLPGDSREITKSEEEIYCEEHFVKTYKRDQTGRFIVQLPLKENAESVLGSSKENAIKRLNGIWNKLNKNNTMETLYKEFMREYENLGHMEEIKNEIMDKVNYYIPHHAIFKPEKTSTPLRVVFDASAKTTSGFSLNSILLNGGIIQQDLFSIVSRFRKHKFAFSADIKKMYRQILIDPNQRDLQRIVWKTSADASVKVYKLSTVTYGTVSAPFLATRTLKALADEERKDFPKAADAICSDIYMDDILSGEATIEDAKKLQAQICELFLRAGFELHKWVSNSPDLLQDLSTSSYSFDKGQDVGPVKTLGMLWDPKVDCLTYEVKIKDKDSFSKREVLSEIARLYDPLGLIGSIITKAKIFIQGLWKIKLDWSEQLPPDAMKEWKRFYMKLSEVNNFKIQRYILLPGTVRIEIHGFSDASERAYAAVLYLKCFTESGQFKTSLLCSKSRVAPLKTLTIPRLELSAALLLSRLVKKFVPILQLPIDEISLWTDSTIVLAWIKTEPHKLKTFVSNRVAEIQTLTEDCNWKHICSKKNPADLISRGCNADELLKNDMWFSGPDLQTDELEDDQFIPDPTYVDELKCAVTLTCNGYNSEFYDELFNRTNNFAKLIKIVSFIFRFINNTKAKECPNKVSKYLTAVELHRSTEFLARVAQLSEFKAEIDALKKGKDVAKTSKLKALDPFLDENALLRVGGRLNNSDLPFESKHQLILPSKHKFTKLLFEHFHKKFLHIGAQGLVHQIRLQYWPINGKGIARKIVHDCIGCFRQRPKVIEQLMGNLPAERVTPSAPFLNSGVDFCDPFQIKFKNQRKGIYSKVYVAIFVCLATKAIHLETVTDLTTEAFIAALKRFCARRGRIATLMSDNASNFKGAASELNRLKKLICQTNETLANYLSSEAIQWKFIPPRSPNFGGLWEAGVKSFKHHLHRTLTNCKITIEEFETIVIQIEGILNSRPLIPLSDNINEYEVLTPGHFIIGRPITAIPEPEILDISDNRLSRWQYTTKCVQTIWKRWKTDYLNHLQQRNKWQFKKDNVRVGCLVLLKENDLPPCKWAMARILDLIYGNDGKVRVVKLKTATGIFTRSISKICLLPLKDNYEN</sequence>
<dbReference type="InterPro" id="IPR043128">
    <property type="entry name" value="Rev_trsase/Diguanyl_cyclase"/>
</dbReference>
<evidence type="ECO:0000313" key="6">
    <source>
        <dbReference type="EMBL" id="GBM38488.1"/>
    </source>
</evidence>
<dbReference type="Pfam" id="PF03564">
    <property type="entry name" value="DUF1759"/>
    <property type="match status" value="1"/>
</dbReference>
<dbReference type="InterPro" id="IPR008042">
    <property type="entry name" value="Retrotrans_Pao"/>
</dbReference>
<dbReference type="CDD" id="cd01644">
    <property type="entry name" value="RT_pepA17"/>
    <property type="match status" value="1"/>
</dbReference>
<dbReference type="Pfam" id="PF05380">
    <property type="entry name" value="Peptidase_A17"/>
    <property type="match status" value="1"/>
</dbReference>
<dbReference type="EMBL" id="BGPR01095433">
    <property type="protein sequence ID" value="GBM38442.1"/>
    <property type="molecule type" value="Genomic_DNA"/>
</dbReference>
<name>A0A4Y2FBW0_ARAVE</name>
<organism evidence="5 7">
    <name type="scientific">Araneus ventricosus</name>
    <name type="common">Orbweaver spider</name>
    <name type="synonym">Epeira ventricosa</name>
    <dbReference type="NCBI Taxonomy" id="182803"/>
    <lineage>
        <taxon>Eukaryota</taxon>
        <taxon>Metazoa</taxon>
        <taxon>Ecdysozoa</taxon>
        <taxon>Arthropoda</taxon>
        <taxon>Chelicerata</taxon>
        <taxon>Arachnida</taxon>
        <taxon>Araneae</taxon>
        <taxon>Araneomorphae</taxon>
        <taxon>Entelegynae</taxon>
        <taxon>Araneoidea</taxon>
        <taxon>Araneidae</taxon>
        <taxon>Araneus</taxon>
    </lineage>
</organism>
<dbReference type="InterPro" id="IPR043502">
    <property type="entry name" value="DNA/RNA_pol_sf"/>
</dbReference>
<dbReference type="InterPro" id="IPR005312">
    <property type="entry name" value="DUF1759"/>
</dbReference>
<dbReference type="EMBL" id="BGPR01095445">
    <property type="protein sequence ID" value="GBM38488.1"/>
    <property type="molecule type" value="Genomic_DNA"/>
</dbReference>
<keyword evidence="1" id="KW-0175">Coiled coil</keyword>
<dbReference type="InterPro" id="IPR012337">
    <property type="entry name" value="RNaseH-like_sf"/>
</dbReference>
<evidence type="ECO:0000313" key="4">
    <source>
        <dbReference type="EMBL" id="GBM38460.1"/>
    </source>
</evidence>
<accession>A0A4Y2FBW0</accession>
<dbReference type="EMBL" id="BGPR01095443">
    <property type="protein sequence ID" value="GBM38477.1"/>
    <property type="molecule type" value="Genomic_DNA"/>
</dbReference>